<protein>
    <recommendedName>
        <fullName evidence="3">Secreted protein</fullName>
    </recommendedName>
</protein>
<name>A0ABM7W2I5_9ENTR</name>
<evidence type="ECO:0000313" key="1">
    <source>
        <dbReference type="EMBL" id="BDD53780.1"/>
    </source>
</evidence>
<organism evidence="1 2">
    <name type="scientific">Phytobacter diazotrophicus</name>
    <dbReference type="NCBI Taxonomy" id="395631"/>
    <lineage>
        <taxon>Bacteria</taxon>
        <taxon>Pseudomonadati</taxon>
        <taxon>Pseudomonadota</taxon>
        <taxon>Gammaproteobacteria</taxon>
        <taxon>Enterobacterales</taxon>
        <taxon>Enterobacteriaceae</taxon>
        <taxon>Phytobacter</taxon>
    </lineage>
</organism>
<evidence type="ECO:0000313" key="2">
    <source>
        <dbReference type="Proteomes" id="UP001320460"/>
    </source>
</evidence>
<gene>
    <name evidence="1" type="ORF">PDTA9734_52670</name>
</gene>
<dbReference type="EMBL" id="AP025334">
    <property type="protein sequence ID" value="BDD53780.1"/>
    <property type="molecule type" value="Genomic_DNA"/>
</dbReference>
<keyword evidence="2" id="KW-1185">Reference proteome</keyword>
<sequence>MCTAIPGNGAETNKKAEEVFCLFVYLSVALAESEAGHFRVNLCQRSEVRHNDIFECIQHIHFPFTRC</sequence>
<proteinExistence type="predicted"/>
<accession>A0ABM7W2I5</accession>
<reference evidence="1 2" key="1">
    <citation type="submission" date="2021-12" db="EMBL/GenBank/DDBJ databases">
        <title>Complete genome sequence of Phytobacter diazotrophicus TA9734.</title>
        <authorList>
            <person name="Kubota H."/>
            <person name="Nakayama Y."/>
            <person name="Ariyoshi T."/>
        </authorList>
    </citation>
    <scope>NUCLEOTIDE SEQUENCE [LARGE SCALE GENOMIC DNA]</scope>
    <source>
        <strain evidence="1 2">TA9734</strain>
    </source>
</reference>
<dbReference type="Proteomes" id="UP001320460">
    <property type="component" value="Chromosome"/>
</dbReference>
<evidence type="ECO:0008006" key="3">
    <source>
        <dbReference type="Google" id="ProtNLM"/>
    </source>
</evidence>